<sequence length="31" mass="3598">MRPGRVLCICTNFYFHIAGLHIISIFAEDFI</sequence>
<organism evidence="2">
    <name type="scientific">Podoviridae sp. ctrTt13</name>
    <dbReference type="NCBI Taxonomy" id="2825279"/>
    <lineage>
        <taxon>Viruses</taxon>
        <taxon>Duplodnaviria</taxon>
        <taxon>Heunggongvirae</taxon>
        <taxon>Uroviricota</taxon>
        <taxon>Caudoviricetes</taxon>
    </lineage>
</organism>
<keyword evidence="1" id="KW-0472">Membrane</keyword>
<evidence type="ECO:0000313" key="2">
    <source>
        <dbReference type="EMBL" id="DAD97743.1"/>
    </source>
</evidence>
<accession>A0A8S5NTQ3</accession>
<protein>
    <submittedName>
        <fullName evidence="2">Uncharacterized protein</fullName>
    </submittedName>
</protein>
<reference evidence="2" key="1">
    <citation type="journal article" date="2021" name="Proc. Natl. Acad. Sci. U.S.A.">
        <title>A Catalog of Tens of Thousands of Viruses from Human Metagenomes Reveals Hidden Associations with Chronic Diseases.</title>
        <authorList>
            <person name="Tisza M.J."/>
            <person name="Buck C.B."/>
        </authorList>
    </citation>
    <scope>NUCLEOTIDE SEQUENCE</scope>
    <source>
        <strain evidence="2">CtrTt13</strain>
    </source>
</reference>
<keyword evidence="1" id="KW-0812">Transmembrane</keyword>
<name>A0A8S5NTQ3_9CAUD</name>
<dbReference type="EMBL" id="BK015247">
    <property type="protein sequence ID" value="DAD97743.1"/>
    <property type="molecule type" value="Genomic_DNA"/>
</dbReference>
<keyword evidence="1" id="KW-1133">Transmembrane helix</keyword>
<evidence type="ECO:0000256" key="1">
    <source>
        <dbReference type="SAM" id="Phobius"/>
    </source>
</evidence>
<proteinExistence type="predicted"/>
<feature type="transmembrane region" description="Helical" evidence="1">
    <location>
        <begin position="7"/>
        <end position="27"/>
    </location>
</feature>